<accession>A0A1W6YZG5</accession>
<organism evidence="1 2">
    <name type="scientific">Bordetella genomosp. 9</name>
    <dbReference type="NCBI Taxonomy" id="1416803"/>
    <lineage>
        <taxon>Bacteria</taxon>
        <taxon>Pseudomonadati</taxon>
        <taxon>Pseudomonadota</taxon>
        <taxon>Betaproteobacteria</taxon>
        <taxon>Burkholderiales</taxon>
        <taxon>Alcaligenaceae</taxon>
        <taxon>Bordetella</taxon>
    </lineage>
</organism>
<reference evidence="1 2" key="1">
    <citation type="submission" date="2017-05" db="EMBL/GenBank/DDBJ databases">
        <title>Complete and WGS of Bordetella genogroups.</title>
        <authorList>
            <person name="Spilker T."/>
            <person name="LiPuma J."/>
        </authorList>
    </citation>
    <scope>NUCLEOTIDE SEQUENCE [LARGE SCALE GENOMIC DNA]</scope>
    <source>
        <strain evidence="1 2">AU17164</strain>
    </source>
</reference>
<evidence type="ECO:0000313" key="1">
    <source>
        <dbReference type="EMBL" id="ARP86269.1"/>
    </source>
</evidence>
<keyword evidence="2" id="KW-1185">Reference proteome</keyword>
<dbReference type="RefSeq" id="WP_086072107.1">
    <property type="nucleotide sequence ID" value="NZ_CP021109.1"/>
</dbReference>
<dbReference type="AlphaFoldDB" id="A0A1W6YZG5"/>
<name>A0A1W6YZG5_9BORD</name>
<dbReference type="EMBL" id="CP021109">
    <property type="protein sequence ID" value="ARP86269.1"/>
    <property type="molecule type" value="Genomic_DNA"/>
</dbReference>
<protein>
    <submittedName>
        <fullName evidence="1">Uncharacterized protein</fullName>
    </submittedName>
</protein>
<gene>
    <name evidence="1" type="ORF">CAL13_08705</name>
</gene>
<dbReference type="Proteomes" id="UP000194139">
    <property type="component" value="Chromosome"/>
</dbReference>
<evidence type="ECO:0000313" key="2">
    <source>
        <dbReference type="Proteomes" id="UP000194139"/>
    </source>
</evidence>
<proteinExistence type="predicted"/>
<sequence>MDTDLQLTPHYVLFKGEGTDDLEVMIEFETDEYQGKKYPVYAVKKVRTKSGEWVEVCDSLTYQSMRAYWKSFQAEQEEDRAETIQHRRAA</sequence>